<evidence type="ECO:0000256" key="4">
    <source>
        <dbReference type="ARBA" id="ARBA00004613"/>
    </source>
</evidence>
<evidence type="ECO:0000256" key="19">
    <source>
        <dbReference type="ARBA" id="ARBA00023288"/>
    </source>
</evidence>
<dbReference type="PANTHER" id="PTHR10630">
    <property type="entry name" value="MONOCYTE DIFFERENTIATION ANTIGEN CD14"/>
    <property type="match status" value="1"/>
</dbReference>
<evidence type="ECO:0000256" key="20">
    <source>
        <dbReference type="ARBA" id="ARBA00031013"/>
    </source>
</evidence>
<keyword evidence="17" id="KW-0325">Glycoprotein</keyword>
<gene>
    <name evidence="22" type="ORF">JD844_017068</name>
</gene>
<comment type="caution">
    <text evidence="22">The sequence shown here is derived from an EMBL/GenBank/DDBJ whole genome shotgun (WGS) entry which is preliminary data.</text>
</comment>
<keyword evidence="16" id="KW-1015">Disulfide bond</keyword>
<evidence type="ECO:0000313" key="23">
    <source>
        <dbReference type="Proteomes" id="UP000826234"/>
    </source>
</evidence>
<comment type="subcellular location">
    <subcellularLocation>
        <location evidence="3">Cell membrane</location>
        <topology evidence="3">Lipid-anchor</topology>
        <topology evidence="3">GPI-anchor</topology>
    </subcellularLocation>
    <subcellularLocation>
        <location evidence="2">Golgi apparatus</location>
    </subcellularLocation>
    <subcellularLocation>
        <location evidence="1">Membrane raft</location>
    </subcellularLocation>
    <subcellularLocation>
        <location evidence="4">Secreted</location>
    </subcellularLocation>
</comment>
<keyword evidence="9" id="KW-0433">Leucine-rich repeat</keyword>
<evidence type="ECO:0000256" key="10">
    <source>
        <dbReference type="ARBA" id="ARBA00022622"/>
    </source>
</evidence>
<name>A0ABQ7SL61_PHRPL</name>
<feature type="transmembrane region" description="Helical" evidence="21">
    <location>
        <begin position="304"/>
        <end position="324"/>
    </location>
</feature>
<evidence type="ECO:0000256" key="7">
    <source>
        <dbReference type="ARBA" id="ARBA00022525"/>
    </source>
</evidence>
<evidence type="ECO:0000256" key="13">
    <source>
        <dbReference type="ARBA" id="ARBA00022859"/>
    </source>
</evidence>
<evidence type="ECO:0000256" key="3">
    <source>
        <dbReference type="ARBA" id="ARBA00004609"/>
    </source>
</evidence>
<evidence type="ECO:0000256" key="15">
    <source>
        <dbReference type="ARBA" id="ARBA00023136"/>
    </source>
</evidence>
<keyword evidence="23" id="KW-1185">Reference proteome</keyword>
<evidence type="ECO:0000256" key="6">
    <source>
        <dbReference type="ARBA" id="ARBA00022475"/>
    </source>
</evidence>
<proteinExistence type="predicted"/>
<evidence type="ECO:0000256" key="18">
    <source>
        <dbReference type="ARBA" id="ARBA00023198"/>
    </source>
</evidence>
<dbReference type="InterPro" id="IPR001611">
    <property type="entry name" value="Leu-rich_rpt"/>
</dbReference>
<dbReference type="Pfam" id="PF12799">
    <property type="entry name" value="LRR_4"/>
    <property type="match status" value="1"/>
</dbReference>
<reference evidence="22 23" key="1">
    <citation type="journal article" date="2022" name="Gigascience">
        <title>A chromosome-level genome assembly and annotation of the desert horned lizard, Phrynosoma platyrhinos, provides insight into chromosomal rearrangements among reptiles.</title>
        <authorList>
            <person name="Koochekian N."/>
            <person name="Ascanio A."/>
            <person name="Farleigh K."/>
            <person name="Card D.C."/>
            <person name="Schield D.R."/>
            <person name="Castoe T.A."/>
            <person name="Jezkova T."/>
        </authorList>
    </citation>
    <scope>NUCLEOTIDE SEQUENCE [LARGE SCALE GENOMIC DNA]</scope>
    <source>
        <strain evidence="22">NK-2021</strain>
    </source>
</reference>
<evidence type="ECO:0000256" key="8">
    <source>
        <dbReference type="ARBA" id="ARBA00022588"/>
    </source>
</evidence>
<keyword evidence="6" id="KW-1003">Cell membrane</keyword>
<keyword evidence="7" id="KW-0964">Secreted</keyword>
<dbReference type="SUPFAM" id="SSF52058">
    <property type="entry name" value="L domain-like"/>
    <property type="match status" value="1"/>
</dbReference>
<evidence type="ECO:0000256" key="14">
    <source>
        <dbReference type="ARBA" id="ARBA00023034"/>
    </source>
</evidence>
<dbReference type="SMART" id="SM00369">
    <property type="entry name" value="LRR_TYP"/>
    <property type="match status" value="2"/>
</dbReference>
<sequence>MWCKKTTTYELRGGNLAQFAGFSRTELKSDEISFLEALQVSKLIFTELIVPEVLLPVALKIVSYTPQVSELKFINCTFLRSADQLDTDGLDLKVSSLHFHKVMAPPLDDRVDISSLRSWLEILENLQNDFLPKHLSSPCVWPPSLRVFNLSSTGFKHIDRSLPPDIEILDLSANHIFTLDLSIPGLKELYLSNNRLQTIPSVKGLPSLEVLSLDHNQLSQLPTEGLLHLKNLHSLKAGHNLYNCSCRRTIKEIQDLATSKASLPDWPHDYICSSPPDYQDYVLNEVPLSSLQCSKAATVRQESVVPLLTCLHLVLALVLLPAYGTQPIVL</sequence>
<dbReference type="EMBL" id="JAIPUX010005289">
    <property type="protein sequence ID" value="KAH0618087.1"/>
    <property type="molecule type" value="Genomic_DNA"/>
</dbReference>
<organism evidence="22 23">
    <name type="scientific">Phrynosoma platyrhinos</name>
    <name type="common">Desert horned lizard</name>
    <dbReference type="NCBI Taxonomy" id="52577"/>
    <lineage>
        <taxon>Eukaryota</taxon>
        <taxon>Metazoa</taxon>
        <taxon>Chordata</taxon>
        <taxon>Craniata</taxon>
        <taxon>Vertebrata</taxon>
        <taxon>Euteleostomi</taxon>
        <taxon>Lepidosauria</taxon>
        <taxon>Squamata</taxon>
        <taxon>Bifurcata</taxon>
        <taxon>Unidentata</taxon>
        <taxon>Episquamata</taxon>
        <taxon>Toxicofera</taxon>
        <taxon>Iguania</taxon>
        <taxon>Phrynosomatidae</taxon>
        <taxon>Phrynosomatinae</taxon>
        <taxon>Phrynosoma</taxon>
    </lineage>
</organism>
<keyword evidence="13" id="KW-0391">Immunity</keyword>
<evidence type="ECO:0000313" key="22">
    <source>
        <dbReference type="EMBL" id="KAH0618087.1"/>
    </source>
</evidence>
<evidence type="ECO:0000256" key="9">
    <source>
        <dbReference type="ARBA" id="ARBA00022614"/>
    </source>
</evidence>
<keyword evidence="19" id="KW-0449">Lipoprotein</keyword>
<keyword evidence="12" id="KW-0677">Repeat</keyword>
<dbReference type="InterPro" id="IPR003591">
    <property type="entry name" value="Leu-rich_rpt_typical-subtyp"/>
</dbReference>
<evidence type="ECO:0000256" key="11">
    <source>
        <dbReference type="ARBA" id="ARBA00022729"/>
    </source>
</evidence>
<evidence type="ECO:0000256" key="17">
    <source>
        <dbReference type="ARBA" id="ARBA00023180"/>
    </source>
</evidence>
<evidence type="ECO:0000256" key="2">
    <source>
        <dbReference type="ARBA" id="ARBA00004555"/>
    </source>
</evidence>
<keyword evidence="21" id="KW-0812">Transmembrane</keyword>
<keyword evidence="8" id="KW-0399">Innate immunity</keyword>
<dbReference type="PANTHER" id="PTHR10630:SF3">
    <property type="entry name" value="MONOCYTE DIFFERENTIATION ANTIGEN CD14"/>
    <property type="match status" value="1"/>
</dbReference>
<dbReference type="InterPro" id="IPR016337">
    <property type="entry name" value="Monocyte_diff_Ag_CD14"/>
</dbReference>
<keyword evidence="21" id="KW-1133">Transmembrane helix</keyword>
<dbReference type="Proteomes" id="UP000826234">
    <property type="component" value="Unassembled WGS sequence"/>
</dbReference>
<evidence type="ECO:0000256" key="21">
    <source>
        <dbReference type="SAM" id="Phobius"/>
    </source>
</evidence>
<dbReference type="InterPro" id="IPR032675">
    <property type="entry name" value="LRR_dom_sf"/>
</dbReference>
<keyword evidence="15 21" id="KW-0472">Membrane</keyword>
<keyword evidence="14" id="KW-0333">Golgi apparatus</keyword>
<accession>A0ABQ7SL61</accession>
<evidence type="ECO:0000256" key="1">
    <source>
        <dbReference type="ARBA" id="ARBA00004285"/>
    </source>
</evidence>
<keyword evidence="11" id="KW-0732">Signal</keyword>
<evidence type="ECO:0000256" key="12">
    <source>
        <dbReference type="ARBA" id="ARBA00022737"/>
    </source>
</evidence>
<evidence type="ECO:0000256" key="16">
    <source>
        <dbReference type="ARBA" id="ARBA00023157"/>
    </source>
</evidence>
<protein>
    <recommendedName>
        <fullName evidence="5">Monocyte differentiation antigen CD14</fullName>
    </recommendedName>
    <alternativeName>
        <fullName evidence="20">Myeloid cell-specific leucine-rich glycoprotein</fullName>
    </alternativeName>
</protein>
<keyword evidence="10" id="KW-0336">GPI-anchor</keyword>
<dbReference type="PROSITE" id="PS51450">
    <property type="entry name" value="LRR"/>
    <property type="match status" value="2"/>
</dbReference>
<dbReference type="InterPro" id="IPR025875">
    <property type="entry name" value="Leu-rich_rpt_4"/>
</dbReference>
<keyword evidence="18" id="KW-0395">Inflammatory response</keyword>
<dbReference type="Gene3D" id="3.80.10.10">
    <property type="entry name" value="Ribonuclease Inhibitor"/>
    <property type="match status" value="1"/>
</dbReference>
<evidence type="ECO:0000256" key="5">
    <source>
        <dbReference type="ARBA" id="ARBA00020237"/>
    </source>
</evidence>